<keyword evidence="5" id="KW-0677">Repeat</keyword>
<dbReference type="InterPro" id="IPR032710">
    <property type="entry name" value="NTF2-like_dom_sf"/>
</dbReference>
<dbReference type="SUPFAM" id="SSF54427">
    <property type="entry name" value="NTF2-like"/>
    <property type="match status" value="1"/>
</dbReference>
<evidence type="ECO:0000256" key="8">
    <source>
        <dbReference type="SAM" id="MobiDB-lite"/>
    </source>
</evidence>
<evidence type="ECO:0000259" key="10">
    <source>
        <dbReference type="PROSITE" id="PS51281"/>
    </source>
</evidence>
<evidence type="ECO:0000313" key="11">
    <source>
        <dbReference type="EMBL" id="GFO03907.1"/>
    </source>
</evidence>
<gene>
    <name evidence="11" type="ORF">PoB_003041200</name>
</gene>
<feature type="domain" description="TAP-C" evidence="10">
    <location>
        <begin position="168"/>
        <end position="223"/>
    </location>
</feature>
<dbReference type="EMBL" id="BLXT01003731">
    <property type="protein sequence ID" value="GFO03907.1"/>
    <property type="molecule type" value="Genomic_DNA"/>
</dbReference>
<dbReference type="PROSITE" id="PS50177">
    <property type="entry name" value="NTF2_DOMAIN"/>
    <property type="match status" value="1"/>
</dbReference>
<evidence type="ECO:0000256" key="5">
    <source>
        <dbReference type="ARBA" id="ARBA00022737"/>
    </source>
</evidence>
<evidence type="ECO:0000259" key="9">
    <source>
        <dbReference type="PROSITE" id="PS50177"/>
    </source>
</evidence>
<keyword evidence="4" id="KW-0433">Leucine-rich repeat</keyword>
<evidence type="ECO:0000256" key="1">
    <source>
        <dbReference type="ARBA" id="ARBA00004123"/>
    </source>
</evidence>
<keyword evidence="6" id="KW-0509">mRNA transport</keyword>
<dbReference type="CDD" id="cd14342">
    <property type="entry name" value="UBA_TAP-C"/>
    <property type="match status" value="1"/>
</dbReference>
<evidence type="ECO:0000256" key="6">
    <source>
        <dbReference type="ARBA" id="ARBA00022816"/>
    </source>
</evidence>
<comment type="similarity">
    <text evidence="2">Belongs to the NXF family.</text>
</comment>
<evidence type="ECO:0000256" key="4">
    <source>
        <dbReference type="ARBA" id="ARBA00022614"/>
    </source>
</evidence>
<reference evidence="11 12" key="1">
    <citation type="journal article" date="2021" name="Elife">
        <title>Chloroplast acquisition without the gene transfer in kleptoplastic sea slugs, Plakobranchus ocellatus.</title>
        <authorList>
            <person name="Maeda T."/>
            <person name="Takahashi S."/>
            <person name="Yoshida T."/>
            <person name="Shimamura S."/>
            <person name="Takaki Y."/>
            <person name="Nagai Y."/>
            <person name="Toyoda A."/>
            <person name="Suzuki Y."/>
            <person name="Arimoto A."/>
            <person name="Ishii H."/>
            <person name="Satoh N."/>
            <person name="Nishiyama T."/>
            <person name="Hasebe M."/>
            <person name="Maruyama T."/>
            <person name="Minagawa J."/>
            <person name="Obokata J."/>
            <person name="Shigenobu S."/>
        </authorList>
    </citation>
    <scope>NUCLEOTIDE SEQUENCE [LARGE SCALE GENOMIC DNA]</scope>
</reference>
<evidence type="ECO:0000256" key="2">
    <source>
        <dbReference type="ARBA" id="ARBA00009285"/>
    </source>
</evidence>
<dbReference type="PANTHER" id="PTHR10662">
    <property type="entry name" value="NUCLEAR RNA EXPORT FACTOR"/>
    <property type="match status" value="1"/>
</dbReference>
<comment type="caution">
    <text evidence="11">The sequence shown here is derived from an EMBL/GenBank/DDBJ whole genome shotgun (WGS) entry which is preliminary data.</text>
</comment>
<evidence type="ECO:0000313" key="12">
    <source>
        <dbReference type="Proteomes" id="UP000735302"/>
    </source>
</evidence>
<dbReference type="PROSITE" id="PS51281">
    <property type="entry name" value="TAP_C"/>
    <property type="match status" value="1"/>
</dbReference>
<dbReference type="InterPro" id="IPR009060">
    <property type="entry name" value="UBA-like_sf"/>
</dbReference>
<dbReference type="AlphaFoldDB" id="A0AAV4A9M2"/>
<dbReference type="InterPro" id="IPR002075">
    <property type="entry name" value="NTF2_dom"/>
</dbReference>
<feature type="compositionally biased region" description="Pro residues" evidence="8">
    <location>
        <begin position="139"/>
        <end position="149"/>
    </location>
</feature>
<feature type="region of interest" description="Disordered" evidence="8">
    <location>
        <begin position="135"/>
        <end position="154"/>
    </location>
</feature>
<evidence type="ECO:0000256" key="3">
    <source>
        <dbReference type="ARBA" id="ARBA00022448"/>
    </source>
</evidence>
<sequence length="225" mass="24787">MRPHLLSARPLPCLTSKLTRFPGFIMLFGCHIATAKLAKKIQTGNLRVIAFLETLASTTHDTNLFKVDVSIATPTMLHFVLHGVFKENDGRTEKLIRTFSRSFVTVPCGTGMVIINDMLTISNAGYELRKNAFNSGAPTPSPSPVPPAPTRTVPPNVAPGAPTPFLTPEQIQMVEKFTTESGMNSKFSHKCLQENDWDYQRAAQVFTSLQSQGKIPQEAFEKVIV</sequence>
<dbReference type="SMART" id="SM00804">
    <property type="entry name" value="TAP_C"/>
    <property type="match status" value="1"/>
</dbReference>
<dbReference type="Pfam" id="PF22602">
    <property type="entry name" value="NXF_NTF2"/>
    <property type="match status" value="1"/>
</dbReference>
<comment type="subcellular location">
    <subcellularLocation>
        <location evidence="1">Nucleus</location>
    </subcellularLocation>
</comment>
<proteinExistence type="inferred from homology"/>
<organism evidence="11 12">
    <name type="scientific">Plakobranchus ocellatus</name>
    <dbReference type="NCBI Taxonomy" id="259542"/>
    <lineage>
        <taxon>Eukaryota</taxon>
        <taxon>Metazoa</taxon>
        <taxon>Spiralia</taxon>
        <taxon>Lophotrochozoa</taxon>
        <taxon>Mollusca</taxon>
        <taxon>Gastropoda</taxon>
        <taxon>Heterobranchia</taxon>
        <taxon>Euthyneura</taxon>
        <taxon>Panpulmonata</taxon>
        <taxon>Sacoglossa</taxon>
        <taxon>Placobranchoidea</taxon>
        <taxon>Plakobranchidae</taxon>
        <taxon>Plakobranchus</taxon>
    </lineage>
</organism>
<protein>
    <submittedName>
        <fullName evidence="11">Nuclear RNA export factor 1</fullName>
    </submittedName>
</protein>
<dbReference type="InterPro" id="IPR030217">
    <property type="entry name" value="NXF_fam"/>
</dbReference>
<dbReference type="Pfam" id="PF03943">
    <property type="entry name" value="TAP_C"/>
    <property type="match status" value="1"/>
</dbReference>
<dbReference type="InterPro" id="IPR018222">
    <property type="entry name" value="Nuclear_transport_factor_2_euk"/>
</dbReference>
<dbReference type="FunFam" id="1.10.8.10:FF:000018">
    <property type="entry name" value="Nuclear RNA export factor 1"/>
    <property type="match status" value="1"/>
</dbReference>
<keyword evidence="12" id="KW-1185">Reference proteome</keyword>
<name>A0AAV4A9M2_9GAST</name>
<evidence type="ECO:0000256" key="7">
    <source>
        <dbReference type="ARBA" id="ARBA00023242"/>
    </source>
</evidence>
<dbReference type="Gene3D" id="1.10.8.10">
    <property type="entry name" value="DNA helicase RuvA subunit, C-terminal domain"/>
    <property type="match status" value="1"/>
</dbReference>
<dbReference type="Gene3D" id="3.10.450.50">
    <property type="match status" value="1"/>
</dbReference>
<accession>A0AAV4A9M2</accession>
<keyword evidence="7" id="KW-0539">Nucleus</keyword>
<dbReference type="GO" id="GO:0003723">
    <property type="term" value="F:RNA binding"/>
    <property type="evidence" value="ECO:0007669"/>
    <property type="project" value="TreeGrafter"/>
</dbReference>
<dbReference type="Proteomes" id="UP000735302">
    <property type="component" value="Unassembled WGS sequence"/>
</dbReference>
<dbReference type="GO" id="GO:0016973">
    <property type="term" value="P:poly(A)+ mRNA export from nucleus"/>
    <property type="evidence" value="ECO:0007669"/>
    <property type="project" value="TreeGrafter"/>
</dbReference>
<dbReference type="PANTHER" id="PTHR10662:SF22">
    <property type="entry name" value="NUCLEAR RNA EXPORT FACTOR 1"/>
    <property type="match status" value="1"/>
</dbReference>
<keyword evidence="3" id="KW-0813">Transport</keyword>
<dbReference type="GO" id="GO:0005634">
    <property type="term" value="C:nucleus"/>
    <property type="evidence" value="ECO:0007669"/>
    <property type="project" value="UniProtKB-SubCell"/>
</dbReference>
<feature type="domain" description="NTF2" evidence="9">
    <location>
        <begin position="79"/>
        <end position="121"/>
    </location>
</feature>
<dbReference type="InterPro" id="IPR005637">
    <property type="entry name" value="TAP_C_dom"/>
</dbReference>
<dbReference type="SUPFAM" id="SSF46934">
    <property type="entry name" value="UBA-like"/>
    <property type="match status" value="1"/>
</dbReference>